<dbReference type="Proteomes" id="UP000501427">
    <property type="component" value="Chromosome"/>
</dbReference>
<dbReference type="RefSeq" id="WP_171275607.1">
    <property type="nucleotide sequence ID" value="NZ_CAWPJG010000001.1"/>
</dbReference>
<keyword evidence="1" id="KW-0472">Membrane</keyword>
<keyword evidence="1" id="KW-0812">Transmembrane</keyword>
<evidence type="ECO:0000313" key="3">
    <source>
        <dbReference type="Proteomes" id="UP000501427"/>
    </source>
</evidence>
<evidence type="ECO:0000313" key="2">
    <source>
        <dbReference type="EMBL" id="QJT20934.1"/>
    </source>
</evidence>
<keyword evidence="1" id="KW-1133">Transmembrane helix</keyword>
<sequence>MDHLMLFVIVAVFAIFYWVYYTGSRKGACTTSWEALPTRTQYLAAHPEAVDGDIIFCIHCGHHQQLEVGVVHQADYRRQHICPRCKQALYRDEEQEESSGETVGSRPG</sequence>
<dbReference type="AlphaFoldDB" id="A0A6M4Y6Q5"/>
<feature type="transmembrane region" description="Helical" evidence="1">
    <location>
        <begin position="6"/>
        <end position="23"/>
    </location>
</feature>
<dbReference type="EMBL" id="CP038441">
    <property type="protein sequence ID" value="QJT20934.1"/>
    <property type="molecule type" value="Genomic_DNA"/>
</dbReference>
<name>A0A6M4Y6Q5_AERME</name>
<evidence type="ECO:0000256" key="1">
    <source>
        <dbReference type="SAM" id="Phobius"/>
    </source>
</evidence>
<reference evidence="2 3" key="1">
    <citation type="submission" date="2019-03" db="EMBL/GenBank/DDBJ databases">
        <title>Novel transposon Tn6433 accelerates the dissemination of tet(E) in Aeromonas from aerobic biofilm under oxytetracycline stress.</title>
        <authorList>
            <person name="Shi Y."/>
            <person name="Tian Z."/>
            <person name="Zhang Y."/>
            <person name="Zhang H."/>
            <person name="Yang M."/>
        </authorList>
    </citation>
    <scope>NUCLEOTIDE SEQUENCE [LARGE SCALE GENOMIC DNA]</scope>
    <source>
        <strain evidence="2 3">T0.1-19</strain>
    </source>
</reference>
<gene>
    <name evidence="2" type="ORF">E4184_05405</name>
</gene>
<accession>A0A6M4Y6Q5</accession>
<protein>
    <submittedName>
        <fullName evidence="2">Uncharacterized protein</fullName>
    </submittedName>
</protein>
<organism evidence="2 3">
    <name type="scientific">Aeromonas media</name>
    <dbReference type="NCBI Taxonomy" id="651"/>
    <lineage>
        <taxon>Bacteria</taxon>
        <taxon>Pseudomonadati</taxon>
        <taxon>Pseudomonadota</taxon>
        <taxon>Gammaproteobacteria</taxon>
        <taxon>Aeromonadales</taxon>
        <taxon>Aeromonadaceae</taxon>
        <taxon>Aeromonas</taxon>
    </lineage>
</organism>
<proteinExistence type="predicted"/>